<comment type="subcellular location">
    <subcellularLocation>
        <location evidence="1">Cell envelope</location>
    </subcellularLocation>
</comment>
<gene>
    <name evidence="7" type="ORF">ACJDT4_16930</name>
</gene>
<reference evidence="7 8" key="1">
    <citation type="submission" date="2024-11" db="EMBL/GenBank/DDBJ databases">
        <authorList>
            <person name="Heng Y.C."/>
            <person name="Lim A.C.H."/>
            <person name="Lee J.K.Y."/>
            <person name="Kittelmann S."/>
        </authorList>
    </citation>
    <scope>NUCLEOTIDE SEQUENCE [LARGE SCALE GENOMIC DNA]</scope>
    <source>
        <strain evidence="7 8">WILCCON 0114</strain>
    </source>
</reference>
<sequence>MKKKLSIIMALMLCISIFAGCSSTSSSKDNSLDNVKKEGVLKVGLSDDYPPMEFRDKDNKIAGFDIDVANEVAKKMGVKLKIVTNAYDGIFLALNSKKFDVVQSTVSITEDRKKKMLFSEPYINGGCAIFLKSGDNSIKSGDDLKGKVVGCQAGTTSQDALSKLSGLKDVKKYEATTDAFLDLQNGRIAAVVADPMVGDYYMVKNPGKFKKVEKYLGKEPIGAAFRKNDKALKDAYQKAYDELKKDGTITRISNKWFGYDVTKGDN</sequence>
<dbReference type="CDD" id="cd13530">
    <property type="entry name" value="PBP2_peptides_like"/>
    <property type="match status" value="1"/>
</dbReference>
<dbReference type="PROSITE" id="PS51257">
    <property type="entry name" value="PROKAR_LIPOPROTEIN"/>
    <property type="match status" value="1"/>
</dbReference>
<keyword evidence="3 5" id="KW-0732">Signal</keyword>
<dbReference type="Gene3D" id="3.40.190.10">
    <property type="entry name" value="Periplasmic binding protein-like II"/>
    <property type="match status" value="2"/>
</dbReference>
<evidence type="ECO:0000256" key="2">
    <source>
        <dbReference type="ARBA" id="ARBA00010333"/>
    </source>
</evidence>
<organism evidence="7 8">
    <name type="scientific">Clostridium neuense</name>
    <dbReference type="NCBI Taxonomy" id="1728934"/>
    <lineage>
        <taxon>Bacteria</taxon>
        <taxon>Bacillati</taxon>
        <taxon>Bacillota</taxon>
        <taxon>Clostridia</taxon>
        <taxon>Eubacteriales</taxon>
        <taxon>Clostridiaceae</taxon>
        <taxon>Clostridium</taxon>
    </lineage>
</organism>
<comment type="caution">
    <text evidence="7">The sequence shown here is derived from an EMBL/GenBank/DDBJ whole genome shotgun (WGS) entry which is preliminary data.</text>
</comment>
<comment type="similarity">
    <text evidence="2 4">Belongs to the bacterial solute-binding protein 3 family.</text>
</comment>
<feature type="domain" description="Solute-binding protein family 3/N-terminal" evidence="6">
    <location>
        <begin position="40"/>
        <end position="260"/>
    </location>
</feature>
<dbReference type="Proteomes" id="UP001623592">
    <property type="component" value="Unassembled WGS sequence"/>
</dbReference>
<evidence type="ECO:0000313" key="8">
    <source>
        <dbReference type="Proteomes" id="UP001623592"/>
    </source>
</evidence>
<evidence type="ECO:0000256" key="3">
    <source>
        <dbReference type="ARBA" id="ARBA00022729"/>
    </source>
</evidence>
<dbReference type="PANTHER" id="PTHR35936:SF34">
    <property type="entry name" value="ABC TRANSPORTER EXTRACELLULAR-BINDING PROTEIN YCKB-RELATED"/>
    <property type="match status" value="1"/>
</dbReference>
<evidence type="ECO:0000256" key="4">
    <source>
        <dbReference type="RuleBase" id="RU003744"/>
    </source>
</evidence>
<dbReference type="InterPro" id="IPR018313">
    <property type="entry name" value="SBP_3_CS"/>
</dbReference>
<keyword evidence="8" id="KW-1185">Reference proteome</keyword>
<feature type="chain" id="PRO_5047307216" evidence="5">
    <location>
        <begin position="20"/>
        <end position="266"/>
    </location>
</feature>
<dbReference type="PROSITE" id="PS01039">
    <property type="entry name" value="SBP_BACTERIAL_3"/>
    <property type="match status" value="1"/>
</dbReference>
<name>A0ABW8TIJ0_9CLOT</name>
<evidence type="ECO:0000313" key="7">
    <source>
        <dbReference type="EMBL" id="MFL0252107.1"/>
    </source>
</evidence>
<feature type="signal peptide" evidence="5">
    <location>
        <begin position="1"/>
        <end position="19"/>
    </location>
</feature>
<protein>
    <submittedName>
        <fullName evidence="7">ABC transporter substrate-binding protein</fullName>
    </submittedName>
</protein>
<evidence type="ECO:0000256" key="1">
    <source>
        <dbReference type="ARBA" id="ARBA00004196"/>
    </source>
</evidence>
<evidence type="ECO:0000259" key="6">
    <source>
        <dbReference type="SMART" id="SM00062"/>
    </source>
</evidence>
<dbReference type="RefSeq" id="WP_406788758.1">
    <property type="nucleotide sequence ID" value="NZ_JBJIAA010000014.1"/>
</dbReference>
<dbReference type="Pfam" id="PF00497">
    <property type="entry name" value="SBP_bac_3"/>
    <property type="match status" value="1"/>
</dbReference>
<accession>A0ABW8TIJ0</accession>
<dbReference type="SUPFAM" id="SSF53850">
    <property type="entry name" value="Periplasmic binding protein-like II"/>
    <property type="match status" value="1"/>
</dbReference>
<dbReference type="InterPro" id="IPR001638">
    <property type="entry name" value="Solute-binding_3/MltF_N"/>
</dbReference>
<proteinExistence type="inferred from homology"/>
<dbReference type="EMBL" id="JBJIAA010000014">
    <property type="protein sequence ID" value="MFL0252107.1"/>
    <property type="molecule type" value="Genomic_DNA"/>
</dbReference>
<evidence type="ECO:0000256" key="5">
    <source>
        <dbReference type="SAM" id="SignalP"/>
    </source>
</evidence>
<dbReference type="SMART" id="SM00062">
    <property type="entry name" value="PBPb"/>
    <property type="match status" value="1"/>
</dbReference>
<dbReference type="PANTHER" id="PTHR35936">
    <property type="entry name" value="MEMBRANE-BOUND LYTIC MUREIN TRANSGLYCOSYLASE F"/>
    <property type="match status" value="1"/>
</dbReference>